<dbReference type="EMBL" id="OAOQ01000008">
    <property type="protein sequence ID" value="SNX71114.1"/>
    <property type="molecule type" value="Genomic_DNA"/>
</dbReference>
<protein>
    <recommendedName>
        <fullName evidence="3">Chitooligosaccharide deacetylase</fullName>
    </recommendedName>
    <alternativeName>
        <fullName evidence="5">Nodulation protein B</fullName>
    </alternativeName>
</protein>
<dbReference type="Gene3D" id="3.20.20.370">
    <property type="entry name" value="Glycoside hydrolase/deacetylase"/>
    <property type="match status" value="1"/>
</dbReference>
<comment type="similarity">
    <text evidence="2">Belongs to the polysaccharide deacetylase family.</text>
</comment>
<dbReference type="PANTHER" id="PTHR34216:SF7">
    <property type="entry name" value="POLY-BETA-1,6-N-ACETYL-D-GLUCOSAMINE N-DEACETYLASE"/>
    <property type="match status" value="1"/>
</dbReference>
<evidence type="ECO:0000313" key="8">
    <source>
        <dbReference type="EMBL" id="SNX71114.1"/>
    </source>
</evidence>
<reference evidence="9" key="1">
    <citation type="submission" date="2017-08" db="EMBL/GenBank/DDBJ databases">
        <authorList>
            <person name="Varghese N."/>
            <person name="Submissions S."/>
        </authorList>
    </citation>
    <scope>NUCLEOTIDE SEQUENCE [LARGE SCALE GENOMIC DNA]</scope>
    <source>
        <strain evidence="9">JA234</strain>
    </source>
</reference>
<name>A0A285CUC1_9RHOB</name>
<feature type="transmembrane region" description="Helical" evidence="6">
    <location>
        <begin position="39"/>
        <end position="59"/>
    </location>
</feature>
<evidence type="ECO:0000313" key="9">
    <source>
        <dbReference type="Proteomes" id="UP000219467"/>
    </source>
</evidence>
<feature type="domain" description="NodB homology" evidence="7">
    <location>
        <begin position="123"/>
        <end position="211"/>
    </location>
</feature>
<comment type="function">
    <text evidence="1">Is involved in generating a small heat-stable compound (Nod), an acylated oligomer of N-acetylglucosamine, that stimulates mitosis in various plant protoplasts.</text>
</comment>
<dbReference type="RefSeq" id="WP_097030650.1">
    <property type="nucleotide sequence ID" value="NZ_OAOQ01000008.1"/>
</dbReference>
<dbReference type="GO" id="GO:0005975">
    <property type="term" value="P:carbohydrate metabolic process"/>
    <property type="evidence" value="ECO:0007669"/>
    <property type="project" value="InterPro"/>
</dbReference>
<dbReference type="InterPro" id="IPR051398">
    <property type="entry name" value="Polysacch_Deacetylase"/>
</dbReference>
<evidence type="ECO:0000256" key="3">
    <source>
        <dbReference type="ARBA" id="ARBA00020071"/>
    </source>
</evidence>
<sequence length="407" mass="43831">MTRAPDRRRIRRRAFLTAAGVAVAGLAAAGLWAVVAPSWLGLVAIAIAGAGLAGAAAILHRPGAVPILVYHSVSPDARWLPWAENTSVRPETFRRHLEILRRGGWTVIPTTDLVAARRQGKTIPDRTAVIHFDDGYLDNFLFAAPILREFAMPASFFVSLDFIEPGEALRTGAAAQGPATWTGYMTAAELRAMDADPLFSIEAHGLDHARVPVSGEVVDRLTAGNWRRHAPLAWANDRANKARWFEADGPPAGLRLNDPVPASDSALSGRWWRDGAPEDEAAYAARVQQALTQTFQGLQTILGRAPAILAWPFDRSCPVSVAAARRAGFVAVTGGTGENRAGEDPTILSRVHVQDRAFGGGPLWLEGLAFRARLHSASGRLVWHVPVALAAMARRRRFGRPGYGAVS</sequence>
<dbReference type="GO" id="GO:0016810">
    <property type="term" value="F:hydrolase activity, acting on carbon-nitrogen (but not peptide) bonds"/>
    <property type="evidence" value="ECO:0007669"/>
    <property type="project" value="InterPro"/>
</dbReference>
<keyword evidence="9" id="KW-1185">Reference proteome</keyword>
<evidence type="ECO:0000256" key="1">
    <source>
        <dbReference type="ARBA" id="ARBA00003236"/>
    </source>
</evidence>
<evidence type="ECO:0000256" key="6">
    <source>
        <dbReference type="SAM" id="Phobius"/>
    </source>
</evidence>
<dbReference type="InterPro" id="IPR011330">
    <property type="entry name" value="Glyco_hydro/deAcase_b/a-brl"/>
</dbReference>
<keyword evidence="6" id="KW-0812">Transmembrane</keyword>
<dbReference type="OrthoDB" id="9782872at2"/>
<keyword evidence="6" id="KW-0472">Membrane</keyword>
<proteinExistence type="inferred from homology"/>
<dbReference type="InterPro" id="IPR002509">
    <property type="entry name" value="NODB_dom"/>
</dbReference>
<evidence type="ECO:0000256" key="2">
    <source>
        <dbReference type="ARBA" id="ARBA00010973"/>
    </source>
</evidence>
<gene>
    <name evidence="8" type="ORF">SAMN05878503_10867</name>
</gene>
<evidence type="ECO:0000259" key="7">
    <source>
        <dbReference type="Pfam" id="PF01522"/>
    </source>
</evidence>
<dbReference type="AlphaFoldDB" id="A0A285CUC1"/>
<dbReference type="Pfam" id="PF01522">
    <property type="entry name" value="Polysacc_deac_1"/>
    <property type="match status" value="1"/>
</dbReference>
<dbReference type="InterPro" id="IPR006311">
    <property type="entry name" value="TAT_signal"/>
</dbReference>
<accession>A0A285CUC1</accession>
<dbReference type="Proteomes" id="UP000219467">
    <property type="component" value="Unassembled WGS sequence"/>
</dbReference>
<keyword evidence="6" id="KW-1133">Transmembrane helix</keyword>
<keyword evidence="4" id="KW-0732">Signal</keyword>
<dbReference type="PANTHER" id="PTHR34216">
    <property type="match status" value="1"/>
</dbReference>
<organism evidence="8 9">
    <name type="scientific">Cereibacter ovatus</name>
    <dbReference type="NCBI Taxonomy" id="439529"/>
    <lineage>
        <taxon>Bacteria</taxon>
        <taxon>Pseudomonadati</taxon>
        <taxon>Pseudomonadota</taxon>
        <taxon>Alphaproteobacteria</taxon>
        <taxon>Rhodobacterales</taxon>
        <taxon>Paracoccaceae</taxon>
        <taxon>Cereibacter</taxon>
    </lineage>
</organism>
<dbReference type="SUPFAM" id="SSF88713">
    <property type="entry name" value="Glycoside hydrolase/deacetylase"/>
    <property type="match status" value="1"/>
</dbReference>
<evidence type="ECO:0000256" key="5">
    <source>
        <dbReference type="ARBA" id="ARBA00032976"/>
    </source>
</evidence>
<dbReference type="PROSITE" id="PS51318">
    <property type="entry name" value="TAT"/>
    <property type="match status" value="1"/>
</dbReference>
<evidence type="ECO:0000256" key="4">
    <source>
        <dbReference type="ARBA" id="ARBA00022729"/>
    </source>
</evidence>